<dbReference type="RefSeq" id="XP_022760817.1">
    <property type="nucleotide sequence ID" value="XM_022905082.1"/>
</dbReference>
<accession>A0A6P6A7L1</accession>
<evidence type="ECO:0000256" key="3">
    <source>
        <dbReference type="ARBA" id="ARBA00003976"/>
    </source>
</evidence>
<evidence type="ECO:0000256" key="1">
    <source>
        <dbReference type="ARBA" id="ARBA00001798"/>
    </source>
</evidence>
<dbReference type="PROSITE" id="PS00518">
    <property type="entry name" value="ZF_RING_1"/>
    <property type="match status" value="1"/>
</dbReference>
<evidence type="ECO:0000256" key="12">
    <source>
        <dbReference type="ARBA" id="ARBA00022833"/>
    </source>
</evidence>
<keyword evidence="17" id="KW-1185">Reference proteome</keyword>
<evidence type="ECO:0000313" key="18">
    <source>
        <dbReference type="RefSeq" id="XP_022760817.1"/>
    </source>
</evidence>
<dbReference type="OrthoDB" id="10009520at2759"/>
<dbReference type="InterPro" id="IPR001841">
    <property type="entry name" value="Znf_RING"/>
</dbReference>
<organism evidence="17 18">
    <name type="scientific">Durio zibethinus</name>
    <name type="common">Durian</name>
    <dbReference type="NCBI Taxonomy" id="66656"/>
    <lineage>
        <taxon>Eukaryota</taxon>
        <taxon>Viridiplantae</taxon>
        <taxon>Streptophyta</taxon>
        <taxon>Embryophyta</taxon>
        <taxon>Tracheophyta</taxon>
        <taxon>Spermatophyta</taxon>
        <taxon>Magnoliopsida</taxon>
        <taxon>eudicotyledons</taxon>
        <taxon>Gunneridae</taxon>
        <taxon>Pentapetalae</taxon>
        <taxon>rosids</taxon>
        <taxon>malvids</taxon>
        <taxon>Malvales</taxon>
        <taxon>Malvaceae</taxon>
        <taxon>Helicteroideae</taxon>
        <taxon>Durio</taxon>
    </lineage>
</organism>
<dbReference type="PANTHER" id="PTHR11685">
    <property type="entry name" value="RBR FAMILY RING FINGER AND IBR DOMAIN-CONTAINING"/>
    <property type="match status" value="1"/>
</dbReference>
<evidence type="ECO:0000256" key="7">
    <source>
        <dbReference type="ARBA" id="ARBA00022679"/>
    </source>
</evidence>
<dbReference type="InterPro" id="IPR013083">
    <property type="entry name" value="Znf_RING/FYVE/PHD"/>
</dbReference>
<dbReference type="Pfam" id="PF01485">
    <property type="entry name" value="IBR"/>
    <property type="match status" value="1"/>
</dbReference>
<dbReference type="InterPro" id="IPR031127">
    <property type="entry name" value="E3_UB_ligase_RBR"/>
</dbReference>
<evidence type="ECO:0000313" key="17">
    <source>
        <dbReference type="Proteomes" id="UP000515121"/>
    </source>
</evidence>
<comment type="function">
    <text evidence="3">Might act as an E3 ubiquitin-protein ligase, or as part of E3 complex, which accepts ubiquitin from specific E2 ubiquitin-conjugating enzymes and then transfers it to substrates.</text>
</comment>
<evidence type="ECO:0000256" key="9">
    <source>
        <dbReference type="ARBA" id="ARBA00022737"/>
    </source>
</evidence>
<evidence type="ECO:0000256" key="6">
    <source>
        <dbReference type="ARBA" id="ARBA00012251"/>
    </source>
</evidence>
<dbReference type="FunFam" id="3.30.40.10:FF:000230">
    <property type="entry name" value="RBR-type E3 ubiquitin transferase"/>
    <property type="match status" value="1"/>
</dbReference>
<keyword evidence="12" id="KW-0862">Zinc</keyword>
<keyword evidence="7" id="KW-0808">Transferase</keyword>
<evidence type="ECO:0000256" key="8">
    <source>
        <dbReference type="ARBA" id="ARBA00022723"/>
    </source>
</evidence>
<name>A0A6P6A7L1_DURZI</name>
<comment type="cofactor">
    <cofactor evidence="2">
        <name>Zn(2+)</name>
        <dbReference type="ChEBI" id="CHEBI:29105"/>
    </cofactor>
</comment>
<dbReference type="SMART" id="SM00647">
    <property type="entry name" value="IBR"/>
    <property type="match status" value="1"/>
</dbReference>
<evidence type="ECO:0000259" key="16">
    <source>
        <dbReference type="PROSITE" id="PS51873"/>
    </source>
</evidence>
<gene>
    <name evidence="18" type="primary">LOC111307009</name>
</gene>
<evidence type="ECO:0000259" key="15">
    <source>
        <dbReference type="PROSITE" id="PS50089"/>
    </source>
</evidence>
<evidence type="ECO:0000256" key="13">
    <source>
        <dbReference type="PROSITE-ProRule" id="PRU00175"/>
    </source>
</evidence>
<dbReference type="EC" id="2.3.2.31" evidence="6"/>
<evidence type="ECO:0000256" key="5">
    <source>
        <dbReference type="ARBA" id="ARBA00005884"/>
    </source>
</evidence>
<dbReference type="SUPFAM" id="SSF57850">
    <property type="entry name" value="RING/U-box"/>
    <property type="match status" value="2"/>
</dbReference>
<comment type="similarity">
    <text evidence="5">Belongs to the RBR family. Ariadne subfamily.</text>
</comment>
<reference evidence="18" key="1">
    <citation type="submission" date="2025-08" db="UniProtKB">
        <authorList>
            <consortium name="RefSeq"/>
        </authorList>
    </citation>
    <scope>IDENTIFICATION</scope>
    <source>
        <tissue evidence="18">Fruit stalk</tissue>
    </source>
</reference>
<dbReference type="UniPathway" id="UPA00143"/>
<sequence>MGNFPGKPRKALENPQEEEDPDSSFTCEICIEPTLASKKFKNTNICRHPFCQDCIAKYIEVKIQDNNAKIECPEPSCQYHLDPLVCRPMISATLFSTWCDLLCENCLLGSERSYCPNRNCLALVVNECRGNVKKAKCPNCKQLFCFQCQTVWHAGYHCEESEQMRDRNDVLFGQLVERKKWTRCPGCGQCVERLHGCSVVKCSSFQTPNFMSGTRQKLLPICKLGGGWWLQMQDGVLLPLWEKINKHWLRMQAQFWEHDNARPFILFH</sequence>
<dbReference type="KEGG" id="dzi:111307009"/>
<keyword evidence="9" id="KW-0677">Repeat</keyword>
<dbReference type="PROSITE" id="PS51873">
    <property type="entry name" value="TRIAD"/>
    <property type="match status" value="1"/>
</dbReference>
<dbReference type="InterPro" id="IPR002867">
    <property type="entry name" value="IBR_dom"/>
</dbReference>
<evidence type="ECO:0000256" key="2">
    <source>
        <dbReference type="ARBA" id="ARBA00001947"/>
    </source>
</evidence>
<feature type="region of interest" description="Disordered" evidence="14">
    <location>
        <begin position="1"/>
        <end position="23"/>
    </location>
</feature>
<protein>
    <recommendedName>
        <fullName evidence="6">RBR-type E3 ubiquitin transferase</fullName>
        <ecNumber evidence="6">2.3.2.31</ecNumber>
    </recommendedName>
</protein>
<keyword evidence="10 13" id="KW-0863">Zinc-finger</keyword>
<dbReference type="GO" id="GO:0008270">
    <property type="term" value="F:zinc ion binding"/>
    <property type="evidence" value="ECO:0007669"/>
    <property type="project" value="UniProtKB-KW"/>
</dbReference>
<keyword evidence="11" id="KW-0833">Ubl conjugation pathway</keyword>
<proteinExistence type="inferred from homology"/>
<dbReference type="GeneID" id="111307009"/>
<dbReference type="InterPro" id="IPR013087">
    <property type="entry name" value="Znf_C2H2_type"/>
</dbReference>
<dbReference type="GO" id="GO:0016567">
    <property type="term" value="P:protein ubiquitination"/>
    <property type="evidence" value="ECO:0007669"/>
    <property type="project" value="UniProtKB-UniPathway"/>
</dbReference>
<feature type="domain" description="RING-type" evidence="16">
    <location>
        <begin position="23"/>
        <end position="233"/>
    </location>
</feature>
<dbReference type="PROSITE" id="PS50089">
    <property type="entry name" value="ZF_RING_2"/>
    <property type="match status" value="1"/>
</dbReference>
<dbReference type="InterPro" id="IPR017907">
    <property type="entry name" value="Znf_RING_CS"/>
</dbReference>
<evidence type="ECO:0000256" key="14">
    <source>
        <dbReference type="SAM" id="MobiDB-lite"/>
    </source>
</evidence>
<comment type="pathway">
    <text evidence="4">Protein modification; protein ubiquitination.</text>
</comment>
<dbReference type="Gene3D" id="3.30.40.10">
    <property type="entry name" value="Zinc/RING finger domain, C3HC4 (zinc finger)"/>
    <property type="match status" value="1"/>
</dbReference>
<feature type="domain" description="RING-type" evidence="15">
    <location>
        <begin position="27"/>
        <end position="73"/>
    </location>
</feature>
<comment type="catalytic activity">
    <reaction evidence="1">
        <text>[E2 ubiquitin-conjugating enzyme]-S-ubiquitinyl-L-cysteine + [acceptor protein]-L-lysine = [E2 ubiquitin-conjugating enzyme]-L-cysteine + [acceptor protein]-N(6)-ubiquitinyl-L-lysine.</text>
        <dbReference type="EC" id="2.3.2.31"/>
    </reaction>
</comment>
<dbReference type="GO" id="GO:0061630">
    <property type="term" value="F:ubiquitin protein ligase activity"/>
    <property type="evidence" value="ECO:0007669"/>
    <property type="project" value="UniProtKB-EC"/>
</dbReference>
<dbReference type="InterPro" id="IPR044066">
    <property type="entry name" value="TRIAD_supradom"/>
</dbReference>
<evidence type="ECO:0000256" key="11">
    <source>
        <dbReference type="ARBA" id="ARBA00022786"/>
    </source>
</evidence>
<evidence type="ECO:0000256" key="10">
    <source>
        <dbReference type="ARBA" id="ARBA00022771"/>
    </source>
</evidence>
<evidence type="ECO:0000256" key="4">
    <source>
        <dbReference type="ARBA" id="ARBA00004906"/>
    </source>
</evidence>
<dbReference type="PROSITE" id="PS00028">
    <property type="entry name" value="ZINC_FINGER_C2H2_1"/>
    <property type="match status" value="1"/>
</dbReference>
<dbReference type="Proteomes" id="UP000515121">
    <property type="component" value="Unplaced"/>
</dbReference>
<keyword evidence="8" id="KW-0479">Metal-binding</keyword>
<dbReference type="AlphaFoldDB" id="A0A6P6A7L1"/>